<gene>
    <name evidence="2" type="ORF">EDC23_1846</name>
</gene>
<name>A0A4R8IPJ5_9GAMM</name>
<dbReference type="Proteomes" id="UP000294914">
    <property type="component" value="Unassembled WGS sequence"/>
</dbReference>
<evidence type="ECO:0000313" key="2">
    <source>
        <dbReference type="EMBL" id="TDY01100.1"/>
    </source>
</evidence>
<reference evidence="2 3" key="1">
    <citation type="submission" date="2019-03" db="EMBL/GenBank/DDBJ databases">
        <title>Genomic Encyclopedia of Type Strains, Phase IV (KMG-IV): sequencing the most valuable type-strain genomes for metagenomic binning, comparative biology and taxonomic classification.</title>
        <authorList>
            <person name="Goeker M."/>
        </authorList>
    </citation>
    <scope>NUCLEOTIDE SEQUENCE [LARGE SCALE GENOMIC DNA]</scope>
    <source>
        <strain evidence="2 3">DSM 16326</strain>
    </source>
</reference>
<dbReference type="InterPro" id="IPR042245">
    <property type="entry name" value="Tgt2/MlaC_sf"/>
</dbReference>
<evidence type="ECO:0000256" key="1">
    <source>
        <dbReference type="SAM" id="SignalP"/>
    </source>
</evidence>
<dbReference type="Gene3D" id="3.10.450.710">
    <property type="entry name" value="Tgt2/MlaC"/>
    <property type="match status" value="1"/>
</dbReference>
<dbReference type="AlphaFoldDB" id="A0A4R8IPJ5"/>
<feature type="chain" id="PRO_5021014124" evidence="1">
    <location>
        <begin position="25"/>
        <end position="209"/>
    </location>
</feature>
<dbReference type="InterPro" id="IPR008869">
    <property type="entry name" value="MlaC/ttg2D"/>
</dbReference>
<dbReference type="RefSeq" id="WP_243830760.1">
    <property type="nucleotide sequence ID" value="NZ_SOQX01000004.1"/>
</dbReference>
<organism evidence="2 3">
    <name type="scientific">Thiohalophilus thiocyanatoxydans</name>
    <dbReference type="NCBI Taxonomy" id="381308"/>
    <lineage>
        <taxon>Bacteria</taxon>
        <taxon>Pseudomonadati</taxon>
        <taxon>Pseudomonadota</taxon>
        <taxon>Gammaproteobacteria</taxon>
        <taxon>Thiohalomonadales</taxon>
        <taxon>Thiohalophilaceae</taxon>
        <taxon>Thiohalophilus</taxon>
    </lineage>
</organism>
<dbReference type="Pfam" id="PF05494">
    <property type="entry name" value="MlaC"/>
    <property type="match status" value="1"/>
</dbReference>
<evidence type="ECO:0000313" key="3">
    <source>
        <dbReference type="Proteomes" id="UP000294914"/>
    </source>
</evidence>
<keyword evidence="1" id="KW-0732">Signal</keyword>
<keyword evidence="3" id="KW-1185">Reference proteome</keyword>
<accession>A0A4R8IPJ5</accession>
<comment type="caution">
    <text evidence="2">The sequence shown here is derived from an EMBL/GenBank/DDBJ whole genome shotgun (WGS) entry which is preliminary data.</text>
</comment>
<dbReference type="PIRSF" id="PIRSF004649">
    <property type="entry name" value="MlaC"/>
    <property type="match status" value="1"/>
</dbReference>
<sequence length="209" mass="23257">MIGSCWRGPLTGALLMLAGSLAGAAAATQGPQQRVIEATGRVLAALEHQAPQFEQTPARIDARIREIVQPHFDFVRMAGWVLGKHWHNATPEQQLRFGHAFRQVLLSSYAATLRAYRGQGIEYLPLRADPAGGEVTVRSRTLQPGRAPVVLNYTLWERDGRWRVYDISVDGISLVANYRTRFAGEIKAHGLDALIMRLEQHNRTGEPLQ</sequence>
<proteinExistence type="predicted"/>
<dbReference type="EMBL" id="SOQX01000004">
    <property type="protein sequence ID" value="TDY01100.1"/>
    <property type="molecule type" value="Genomic_DNA"/>
</dbReference>
<protein>
    <submittedName>
        <fullName evidence="2">Phospholipid transport system substrate-binding protein</fullName>
    </submittedName>
</protein>
<dbReference type="PANTHER" id="PTHR36573:SF1">
    <property type="entry name" value="INTERMEMBRANE PHOSPHOLIPID TRANSPORT SYSTEM BINDING PROTEIN MLAC"/>
    <property type="match status" value="1"/>
</dbReference>
<dbReference type="PANTHER" id="PTHR36573">
    <property type="entry name" value="INTERMEMBRANE PHOSPHOLIPID TRANSPORT SYSTEM BINDING PROTEIN MLAC"/>
    <property type="match status" value="1"/>
</dbReference>
<feature type="signal peptide" evidence="1">
    <location>
        <begin position="1"/>
        <end position="24"/>
    </location>
</feature>